<dbReference type="Pfam" id="PF00296">
    <property type="entry name" value="Bac_luciferase"/>
    <property type="match status" value="1"/>
</dbReference>
<evidence type="ECO:0000256" key="4">
    <source>
        <dbReference type="ARBA" id="ARBA00023033"/>
    </source>
</evidence>
<dbReference type="GO" id="GO:0008726">
    <property type="term" value="F:alkanesulfonate monooxygenase activity"/>
    <property type="evidence" value="ECO:0007669"/>
    <property type="project" value="TreeGrafter"/>
</dbReference>
<sequence length="331" mass="36424">MRSLDFLTAFGHQPSRWGCIVKTMRDFRFSFNVFGFESRDALLDRCRLGESAGYDTVFAADHLGAPAPFPLLVAVADATRLRVGTLVLNAPFWNAALLAREIATTDVLTDGRLDIGLGAGHMKWEFDAAGIEWKALGGRVEQLSEMVDGLRTFFTADLDELPEGRALPRPLQRRGFGGSGPPLIIGGTGDRVLRVAAAHADIVGVAGALQIPGRPPGTFRLATANETAERIRFVRTHADARAEDIEWHLLVQMVVETDDRRAAASEIADRLGGTMSVDDVLGTPFVLVGTVEEMAEQLRRHRERYGFSYITVHEPYLEVFAPVIRQLREQS</sequence>
<evidence type="ECO:0000259" key="5">
    <source>
        <dbReference type="Pfam" id="PF00296"/>
    </source>
</evidence>
<evidence type="ECO:0000313" key="6">
    <source>
        <dbReference type="EMBL" id="EID81871.1"/>
    </source>
</evidence>
<dbReference type="NCBIfam" id="TIGR03621">
    <property type="entry name" value="F420_MSMEG_2516"/>
    <property type="match status" value="1"/>
</dbReference>
<dbReference type="InterPro" id="IPR050172">
    <property type="entry name" value="SsuD_RutA_monooxygenase"/>
</dbReference>
<evidence type="ECO:0000256" key="2">
    <source>
        <dbReference type="ARBA" id="ARBA00022643"/>
    </source>
</evidence>
<keyword evidence="4" id="KW-0503">Monooxygenase</keyword>
<evidence type="ECO:0000256" key="1">
    <source>
        <dbReference type="ARBA" id="ARBA00022630"/>
    </source>
</evidence>
<feature type="domain" description="Luciferase-like" evidence="5">
    <location>
        <begin position="40"/>
        <end position="300"/>
    </location>
</feature>
<dbReference type="PANTHER" id="PTHR42847">
    <property type="entry name" value="ALKANESULFONATE MONOOXYGENASE"/>
    <property type="match status" value="1"/>
</dbReference>
<dbReference type="Proteomes" id="UP000006447">
    <property type="component" value="Unassembled WGS sequence"/>
</dbReference>
<evidence type="ECO:0000256" key="3">
    <source>
        <dbReference type="ARBA" id="ARBA00023002"/>
    </source>
</evidence>
<name>I0WZQ5_RHOOP</name>
<reference evidence="6 7" key="1">
    <citation type="journal article" date="2012" name="J. Bacteriol.">
        <title>Draft genome sequence of the nitrophenol-degrading actinomycete Rhodococcus imtechensis RKJ300.</title>
        <authorList>
            <person name="Vikram S."/>
            <person name="Kumar S."/>
            <person name="Subramanian S."/>
            <person name="Raghava G.P."/>
        </authorList>
    </citation>
    <scope>NUCLEOTIDE SEQUENCE [LARGE SCALE GENOMIC DNA]</scope>
    <source>
        <strain evidence="6 7">RKJ300</strain>
    </source>
</reference>
<dbReference type="PATRIC" id="fig|1165867.3.peg.213"/>
<dbReference type="AlphaFoldDB" id="I0WZQ5"/>
<dbReference type="GO" id="GO:0046306">
    <property type="term" value="P:alkanesulfonate catabolic process"/>
    <property type="evidence" value="ECO:0007669"/>
    <property type="project" value="TreeGrafter"/>
</dbReference>
<comment type="caution">
    <text evidence="6">The sequence shown here is derived from an EMBL/GenBank/DDBJ whole genome shotgun (WGS) entry which is preliminary data.</text>
</comment>
<dbReference type="InterPro" id="IPR019923">
    <property type="entry name" value="Lucif-like_OxRdtase_MSMEG_2516"/>
</dbReference>
<dbReference type="InterPro" id="IPR011251">
    <property type="entry name" value="Luciferase-like_dom"/>
</dbReference>
<gene>
    <name evidence="6" type="ORF">W59_01069</name>
</gene>
<proteinExistence type="predicted"/>
<keyword evidence="3" id="KW-0560">Oxidoreductase</keyword>
<evidence type="ECO:0000313" key="7">
    <source>
        <dbReference type="Proteomes" id="UP000006447"/>
    </source>
</evidence>
<keyword evidence="1" id="KW-0285">Flavoprotein</keyword>
<dbReference type="Gene3D" id="3.20.20.30">
    <property type="entry name" value="Luciferase-like domain"/>
    <property type="match status" value="1"/>
</dbReference>
<dbReference type="InterPro" id="IPR036661">
    <property type="entry name" value="Luciferase-like_sf"/>
</dbReference>
<dbReference type="PANTHER" id="PTHR42847:SF4">
    <property type="entry name" value="ALKANESULFONATE MONOOXYGENASE-RELATED"/>
    <property type="match status" value="1"/>
</dbReference>
<accession>I0WZQ5</accession>
<protein>
    <submittedName>
        <fullName evidence="6">5,10-methylenetetrahydromethanopterin reductase</fullName>
    </submittedName>
</protein>
<organism evidence="6 7">
    <name type="scientific">Rhodococcus opacus RKJ300 = JCM 13270</name>
    <dbReference type="NCBI Taxonomy" id="1165867"/>
    <lineage>
        <taxon>Bacteria</taxon>
        <taxon>Bacillati</taxon>
        <taxon>Actinomycetota</taxon>
        <taxon>Actinomycetes</taxon>
        <taxon>Mycobacteriales</taxon>
        <taxon>Nocardiaceae</taxon>
        <taxon>Rhodococcus</taxon>
    </lineage>
</organism>
<dbReference type="EMBL" id="AJJH01000007">
    <property type="protein sequence ID" value="EID81871.1"/>
    <property type="molecule type" value="Genomic_DNA"/>
</dbReference>
<keyword evidence="2" id="KW-0288">FMN</keyword>
<dbReference type="SUPFAM" id="SSF51679">
    <property type="entry name" value="Bacterial luciferase-like"/>
    <property type="match status" value="1"/>
</dbReference>